<organism evidence="1 2">
    <name type="scientific">Parachlamydia acanthamoebae</name>
    <dbReference type="NCBI Taxonomy" id="83552"/>
    <lineage>
        <taxon>Bacteria</taxon>
        <taxon>Pseudomonadati</taxon>
        <taxon>Chlamydiota</taxon>
        <taxon>Chlamydiia</taxon>
        <taxon>Parachlamydiales</taxon>
        <taxon>Parachlamydiaceae</taxon>
        <taxon>Parachlamydia</taxon>
    </lineage>
</organism>
<reference evidence="1 2" key="1">
    <citation type="journal article" date="2014" name="Mol. Biol. Evol.">
        <title>Massive expansion of Ubiquitination-related gene families within the Chlamydiae.</title>
        <authorList>
            <person name="Domman D."/>
            <person name="Collingro A."/>
            <person name="Lagkouvardos I."/>
            <person name="Gehre L."/>
            <person name="Weinmaier T."/>
            <person name="Rattei T."/>
            <person name="Subtil A."/>
            <person name="Horn M."/>
        </authorList>
    </citation>
    <scope>NUCLEOTIDE SEQUENCE [LARGE SCALE GENOMIC DNA]</scope>
    <source>
        <strain evidence="1 2">OEW1</strain>
    </source>
</reference>
<dbReference type="EMBL" id="JSAM01000096">
    <property type="protein sequence ID" value="KIA76997.1"/>
    <property type="molecule type" value="Genomic_DNA"/>
</dbReference>
<dbReference type="OMA" id="EGCATEL"/>
<gene>
    <name evidence="1" type="ORF">DB43_HA00160</name>
</gene>
<dbReference type="Proteomes" id="UP000031307">
    <property type="component" value="Unassembled WGS sequence"/>
</dbReference>
<evidence type="ECO:0000313" key="2">
    <source>
        <dbReference type="Proteomes" id="UP000031307"/>
    </source>
</evidence>
<comment type="caution">
    <text evidence="1">The sequence shown here is derived from an EMBL/GenBank/DDBJ whole genome shotgun (WGS) entry which is preliminary data.</text>
</comment>
<sequence length="665" mass="78586">MILYVKRLYALFDYVVKKPYDPLEQNNAYQLERVRRKMILEPIDFQGRFVFDDALIKQLGRYLDEKETFLANKLITSFSPSAHEPLILPPPSIGLKLTDALEVVSKKIREIAPQDIKDIPLQDWQRLSSAWREALWEYVGTIQGCTTELFQQLKQIGFERWNKELSTILSGLKDLLFSKMEGALWCIRHLEDLLKEYKKNLANQSASMWPRIKNWFDWRSLLDPTLTTNLERNEKFLNTQSQKFALKHMEYLKLNIKIDEALRKFKGYQALAHLEMNDRETFKMIYRLVKLWKKNQRTKSLPELELVQALKNVIHPDKAVGLFKEYYEELLSSLYERSRLIKEGNYLQANDPIGRALVQEVVSGYRSETHTLGAVVSKYREFLLRTDPDPYVRSRWGFAEWIVGQEPLNAKQLLTLGYEIEGLDQLFEKLGDSIQQGPLYLEDFNVAKISREIEKAIHEMGQPLSSRQVMRFHAEEFLKRLEELNELGSFSPQVVDQVGKYLSQALRADWQYHVLHDFPLYHQLYAIHHGIIDRSIDLVHRQRLGVFRKIMEHLEQHIKNRETQKHSMEIDLDINDMKGYLQDFYASVQRLEKEPIDQESLSVTIKEMELQLLEYRHLFGNFFNQLPQSESEGKLLRNTFLFVDQYFESIENRLQDLKNRSELDL</sequence>
<accession>A0A0C1E6U4</accession>
<proteinExistence type="predicted"/>
<evidence type="ECO:0000313" key="1">
    <source>
        <dbReference type="EMBL" id="KIA76997.1"/>
    </source>
</evidence>
<dbReference type="PATRIC" id="fig|83552.4.peg.1869"/>
<protein>
    <submittedName>
        <fullName evidence="1">Uncharacterized protein</fullName>
    </submittedName>
</protein>
<name>A0A0C1E6U4_9BACT</name>
<dbReference type="AlphaFoldDB" id="A0A0C1E6U4"/>